<keyword evidence="7" id="KW-1185">Reference proteome</keyword>
<reference evidence="6 7" key="1">
    <citation type="submission" date="2023-05" db="EMBL/GenBank/DDBJ databases">
        <title>Sedimentitalea sp. nov. JM2-8.</title>
        <authorList>
            <person name="Huang J."/>
        </authorList>
    </citation>
    <scope>NUCLEOTIDE SEQUENCE [LARGE SCALE GENOMIC DNA]</scope>
    <source>
        <strain evidence="6 7">JM2-8</strain>
    </source>
</reference>
<name>A0ABT7FKB3_9RHOB</name>
<evidence type="ECO:0000313" key="6">
    <source>
        <dbReference type="EMBL" id="MDK3075587.1"/>
    </source>
</evidence>
<dbReference type="Proteomes" id="UP001227126">
    <property type="component" value="Unassembled WGS sequence"/>
</dbReference>
<sequence>MKQTAVIVAPGRGTYNKTELGYLARHHAVRADLVGGFDDYRRAQGQTPVSDLDGAARFSATVHTRGDNASSLIYACAQCDFAAIDRSAFDIVAITGNSMGWYVALACAGALTPIDGLKIVNTTSTLMQERLTGGQAIYPFMDENWRPLPEARDRILSKMAEIDARPDHLLCLSIDLGGMIVLAGNAKGLAAFESEMPATQGRFPLRLQGHPGFHTPLQMPVAEEARARLPRSMFRQPDIPLIDGRGAIWQPHGTDTDALWSYTLNHQIVAPYDFTAAIRTAAREFMPDVFIVLGPGTTMGGAVAQSLILADWRGLKDKAGFQDAQNSAPRLISMGMEAQRAQVIAA</sequence>
<dbReference type="RefSeq" id="WP_284487511.1">
    <property type="nucleotide sequence ID" value="NZ_JASNJE010000043.1"/>
</dbReference>
<dbReference type="EMBL" id="JASNJE010000043">
    <property type="protein sequence ID" value="MDK3075587.1"/>
    <property type="molecule type" value="Genomic_DNA"/>
</dbReference>
<dbReference type="Gene3D" id="3.30.70.250">
    <property type="entry name" value="Malonyl-CoA ACP transacylase, ACP-binding"/>
    <property type="match status" value="1"/>
</dbReference>
<organism evidence="6 7">
    <name type="scientific">Sedimentitalea xiamensis</name>
    <dbReference type="NCBI Taxonomy" id="3050037"/>
    <lineage>
        <taxon>Bacteria</taxon>
        <taxon>Pseudomonadati</taxon>
        <taxon>Pseudomonadota</taxon>
        <taxon>Alphaproteobacteria</taxon>
        <taxon>Rhodobacterales</taxon>
        <taxon>Paracoccaceae</taxon>
        <taxon>Sedimentitalea</taxon>
    </lineage>
</organism>
<dbReference type="PANTHER" id="PTHR42681">
    <property type="entry name" value="MALONYL-COA-ACYL CARRIER PROTEIN TRANSACYLASE, MITOCHONDRIAL"/>
    <property type="match status" value="1"/>
</dbReference>
<dbReference type="InterPro" id="IPR001227">
    <property type="entry name" value="Ac_transferase_dom_sf"/>
</dbReference>
<dbReference type="InterPro" id="IPR016035">
    <property type="entry name" value="Acyl_Trfase/lysoPLipase"/>
</dbReference>
<feature type="domain" description="Malonyl-CoA:ACP transacylase (MAT)" evidence="5">
    <location>
        <begin position="69"/>
        <end position="343"/>
    </location>
</feature>
<dbReference type="PANTHER" id="PTHR42681:SF1">
    <property type="entry name" value="MALONYL-COA-ACYL CARRIER PROTEIN TRANSACYLASE, MITOCHONDRIAL"/>
    <property type="match status" value="1"/>
</dbReference>
<dbReference type="EC" id="2.3.1.39" evidence="1"/>
<evidence type="ECO:0000256" key="3">
    <source>
        <dbReference type="ARBA" id="ARBA00023315"/>
    </source>
</evidence>
<evidence type="ECO:0000256" key="2">
    <source>
        <dbReference type="ARBA" id="ARBA00022679"/>
    </source>
</evidence>
<comment type="catalytic activity">
    <reaction evidence="4">
        <text>holo-[ACP] + malonyl-CoA = malonyl-[ACP] + CoA</text>
        <dbReference type="Rhea" id="RHEA:41792"/>
        <dbReference type="Rhea" id="RHEA-COMP:9623"/>
        <dbReference type="Rhea" id="RHEA-COMP:9685"/>
        <dbReference type="ChEBI" id="CHEBI:57287"/>
        <dbReference type="ChEBI" id="CHEBI:57384"/>
        <dbReference type="ChEBI" id="CHEBI:64479"/>
        <dbReference type="ChEBI" id="CHEBI:78449"/>
        <dbReference type="EC" id="2.3.1.39"/>
    </reaction>
</comment>
<protein>
    <recommendedName>
        <fullName evidence="1">[acyl-carrier-protein] S-malonyltransferase</fullName>
        <ecNumber evidence="1">2.3.1.39</ecNumber>
    </recommendedName>
</protein>
<accession>A0ABT7FKB3</accession>
<evidence type="ECO:0000313" key="7">
    <source>
        <dbReference type="Proteomes" id="UP001227126"/>
    </source>
</evidence>
<dbReference type="SMART" id="SM00827">
    <property type="entry name" value="PKS_AT"/>
    <property type="match status" value="1"/>
</dbReference>
<dbReference type="InterPro" id="IPR014043">
    <property type="entry name" value="Acyl_transferase_dom"/>
</dbReference>
<evidence type="ECO:0000259" key="5">
    <source>
        <dbReference type="SMART" id="SM00827"/>
    </source>
</evidence>
<dbReference type="SUPFAM" id="SSF52151">
    <property type="entry name" value="FabD/lysophospholipase-like"/>
    <property type="match status" value="1"/>
</dbReference>
<keyword evidence="2" id="KW-0808">Transferase</keyword>
<comment type="caution">
    <text evidence="6">The sequence shown here is derived from an EMBL/GenBank/DDBJ whole genome shotgun (WGS) entry which is preliminary data.</text>
</comment>
<evidence type="ECO:0000256" key="1">
    <source>
        <dbReference type="ARBA" id="ARBA00013258"/>
    </source>
</evidence>
<proteinExistence type="predicted"/>
<keyword evidence="3" id="KW-0012">Acyltransferase</keyword>
<gene>
    <name evidence="6" type="ORF">QO034_21200</name>
</gene>
<dbReference type="Gene3D" id="3.40.366.10">
    <property type="entry name" value="Malonyl-Coenzyme A Acyl Carrier Protein, domain 2"/>
    <property type="match status" value="1"/>
</dbReference>
<evidence type="ECO:0000256" key="4">
    <source>
        <dbReference type="ARBA" id="ARBA00048462"/>
    </source>
</evidence>
<dbReference type="InterPro" id="IPR050858">
    <property type="entry name" value="Mal-CoA-ACP_Trans/PKS_FabD"/>
</dbReference>